<comment type="caution">
    <text evidence="3">The sequence shown here is derived from an EMBL/GenBank/DDBJ whole genome shotgun (WGS) entry which is preliminary data.</text>
</comment>
<proteinExistence type="predicted"/>
<dbReference type="EC" id="2.1.2.9" evidence="1"/>
<feature type="domain" description="Formyl transferase N-terminal" evidence="2">
    <location>
        <begin position="50"/>
        <end position="204"/>
    </location>
</feature>
<dbReference type="InterPro" id="IPR041711">
    <property type="entry name" value="Met-tRNA-FMT_N"/>
</dbReference>
<organism evidence="3 4">
    <name type="scientific">Polysphondylium violaceum</name>
    <dbReference type="NCBI Taxonomy" id="133409"/>
    <lineage>
        <taxon>Eukaryota</taxon>
        <taxon>Amoebozoa</taxon>
        <taxon>Evosea</taxon>
        <taxon>Eumycetozoa</taxon>
        <taxon>Dictyostelia</taxon>
        <taxon>Dictyosteliales</taxon>
        <taxon>Dictyosteliaceae</taxon>
        <taxon>Polysphondylium</taxon>
    </lineage>
</organism>
<protein>
    <recommendedName>
        <fullName evidence="1">methionyl-tRNA formyltransferase</fullName>
        <ecNumber evidence="1">2.1.2.9</ecNumber>
    </recommendedName>
</protein>
<dbReference type="PANTHER" id="PTHR11138">
    <property type="entry name" value="METHIONYL-TRNA FORMYLTRANSFERASE"/>
    <property type="match status" value="1"/>
</dbReference>
<dbReference type="CDD" id="cd08646">
    <property type="entry name" value="FMT_core_Met-tRNA-FMT_N"/>
    <property type="match status" value="1"/>
</dbReference>
<evidence type="ECO:0000256" key="1">
    <source>
        <dbReference type="ARBA" id="ARBA00012261"/>
    </source>
</evidence>
<accession>A0A8J4V5X7</accession>
<dbReference type="GO" id="GO:0004479">
    <property type="term" value="F:methionyl-tRNA formyltransferase activity"/>
    <property type="evidence" value="ECO:0007669"/>
    <property type="project" value="UniProtKB-EC"/>
</dbReference>
<sequence length="416" mass="47322">MFRLVCQRGALGLFNHQNISSIVVATTTRCFTTTISNSNGASLIKGPPYNILFFGTDNVSIHTLKALNENKKNKGDLVNELQVVCPKSDKKEEVETYSMNEGLAIHYPHPDTGMKQFQVPLTETNKTEFDLAIVVSFGYFIPKSVLSKFKYGGINMHPSLLPRHRGAAPMYHTILENDDTTGISVIELHPQRFDAGNILMQVKDNQYRKDKLYLQVLNELAELGSKSIMETLREFPKLSSEAKPQGEQGKTLAPKVNRQMSKIDCTNSTRKDLWILYRAFSDNISLHCMIYNKKYKTNKRIKVRGMITPYQIDPLLEFADTENQSIYQSLESDLQSYQTRFPQSELSPGTYFLETDKSKSYHNIMWLKCKDGWVGVTKIFEEGKKNPVKASEFLFGKNIISINDPSTPIPYTQIIT</sequence>
<dbReference type="OrthoDB" id="10268103at2759"/>
<dbReference type="InterPro" id="IPR036477">
    <property type="entry name" value="Formyl_transf_N_sf"/>
</dbReference>
<keyword evidence="4" id="KW-1185">Reference proteome</keyword>
<dbReference type="Proteomes" id="UP000695562">
    <property type="component" value="Unassembled WGS sequence"/>
</dbReference>
<dbReference type="Pfam" id="PF00551">
    <property type="entry name" value="Formyl_trans_N"/>
    <property type="match status" value="1"/>
</dbReference>
<dbReference type="SUPFAM" id="SSF53328">
    <property type="entry name" value="Formyltransferase"/>
    <property type="match status" value="1"/>
</dbReference>
<dbReference type="Gene3D" id="3.40.50.12230">
    <property type="match status" value="1"/>
</dbReference>
<evidence type="ECO:0000313" key="3">
    <source>
        <dbReference type="EMBL" id="KAF2075272.1"/>
    </source>
</evidence>
<evidence type="ECO:0000313" key="4">
    <source>
        <dbReference type="Proteomes" id="UP000695562"/>
    </source>
</evidence>
<gene>
    <name evidence="3" type="ORF">CYY_003401</name>
</gene>
<dbReference type="InterPro" id="IPR002376">
    <property type="entry name" value="Formyl_transf_N"/>
</dbReference>
<name>A0A8J4V5X7_9MYCE</name>
<dbReference type="PANTHER" id="PTHR11138:SF5">
    <property type="entry name" value="METHIONYL-TRNA FORMYLTRANSFERASE, MITOCHONDRIAL"/>
    <property type="match status" value="1"/>
</dbReference>
<evidence type="ECO:0000259" key="2">
    <source>
        <dbReference type="Pfam" id="PF00551"/>
    </source>
</evidence>
<dbReference type="GO" id="GO:0005739">
    <property type="term" value="C:mitochondrion"/>
    <property type="evidence" value="ECO:0007669"/>
    <property type="project" value="TreeGrafter"/>
</dbReference>
<dbReference type="EMBL" id="AJWJ01000106">
    <property type="protein sequence ID" value="KAF2075272.1"/>
    <property type="molecule type" value="Genomic_DNA"/>
</dbReference>
<dbReference type="AlphaFoldDB" id="A0A8J4V5X7"/>
<reference evidence="3" key="1">
    <citation type="submission" date="2020-01" db="EMBL/GenBank/DDBJ databases">
        <title>Development of genomics and gene disruption for Polysphondylium violaceum indicates a role for the polyketide synthase stlB in stalk morphogenesis.</title>
        <authorList>
            <person name="Narita B."/>
            <person name="Kawabe Y."/>
            <person name="Kin K."/>
            <person name="Saito T."/>
            <person name="Gibbs R."/>
            <person name="Kuspa A."/>
            <person name="Muzny D."/>
            <person name="Queller D."/>
            <person name="Richards S."/>
            <person name="Strassman J."/>
            <person name="Sucgang R."/>
            <person name="Worley K."/>
            <person name="Schaap P."/>
        </authorList>
    </citation>
    <scope>NUCLEOTIDE SEQUENCE</scope>
    <source>
        <strain evidence="3">QSvi11</strain>
    </source>
</reference>